<dbReference type="EMBL" id="JBHSQN010000002">
    <property type="protein sequence ID" value="MFC6010865.1"/>
    <property type="molecule type" value="Genomic_DNA"/>
</dbReference>
<evidence type="ECO:0000313" key="2">
    <source>
        <dbReference type="Proteomes" id="UP001596223"/>
    </source>
</evidence>
<evidence type="ECO:0008006" key="3">
    <source>
        <dbReference type="Google" id="ProtNLM"/>
    </source>
</evidence>
<gene>
    <name evidence="1" type="ORF">ACFP3H_07355</name>
</gene>
<comment type="caution">
    <text evidence="1">The sequence shown here is derived from an EMBL/GenBank/DDBJ whole genome shotgun (WGS) entry which is preliminary data.</text>
</comment>
<organism evidence="1 2">
    <name type="scientific">Nocardia lasii</name>
    <dbReference type="NCBI Taxonomy" id="1616107"/>
    <lineage>
        <taxon>Bacteria</taxon>
        <taxon>Bacillati</taxon>
        <taxon>Actinomycetota</taxon>
        <taxon>Actinomycetes</taxon>
        <taxon>Mycobacteriales</taxon>
        <taxon>Nocardiaceae</taxon>
        <taxon>Nocardia</taxon>
    </lineage>
</organism>
<dbReference type="RefSeq" id="WP_378601356.1">
    <property type="nucleotide sequence ID" value="NZ_JBHSQN010000002.1"/>
</dbReference>
<keyword evidence="2" id="KW-1185">Reference proteome</keyword>
<sequence length="93" mass="10491">MDDFDLLLETGFTVPSDVGLDCLTQQLMAAVESCSRNGIPFPRIWSEIEEALELVPYDVPAEWHTELRRYLSGHVISAFMSVSPERMLLPPLP</sequence>
<name>A0ABW1JNS7_9NOCA</name>
<evidence type="ECO:0000313" key="1">
    <source>
        <dbReference type="EMBL" id="MFC6010865.1"/>
    </source>
</evidence>
<proteinExistence type="predicted"/>
<reference evidence="2" key="1">
    <citation type="journal article" date="2019" name="Int. J. Syst. Evol. Microbiol.">
        <title>The Global Catalogue of Microorganisms (GCM) 10K type strain sequencing project: providing services to taxonomists for standard genome sequencing and annotation.</title>
        <authorList>
            <consortium name="The Broad Institute Genomics Platform"/>
            <consortium name="The Broad Institute Genome Sequencing Center for Infectious Disease"/>
            <person name="Wu L."/>
            <person name="Ma J."/>
        </authorList>
    </citation>
    <scope>NUCLEOTIDE SEQUENCE [LARGE SCALE GENOMIC DNA]</scope>
    <source>
        <strain evidence="2">CCUG 36956</strain>
    </source>
</reference>
<protein>
    <recommendedName>
        <fullName evidence="3">CdiI immunity protein domain-containing protein</fullName>
    </recommendedName>
</protein>
<accession>A0ABW1JNS7</accession>
<dbReference type="Proteomes" id="UP001596223">
    <property type="component" value="Unassembled WGS sequence"/>
</dbReference>